<feature type="transmembrane region" description="Helical" evidence="1">
    <location>
        <begin position="168"/>
        <end position="192"/>
    </location>
</feature>
<evidence type="ECO:0000256" key="1">
    <source>
        <dbReference type="SAM" id="Phobius"/>
    </source>
</evidence>
<dbReference type="AlphaFoldDB" id="A0A161XL30"/>
<feature type="transmembrane region" description="Helical" evidence="1">
    <location>
        <begin position="132"/>
        <end position="156"/>
    </location>
</feature>
<feature type="transmembrane region" description="Helical" evidence="1">
    <location>
        <begin position="34"/>
        <end position="52"/>
    </location>
</feature>
<name>A0A161XL30_NODSP</name>
<evidence type="ECO:0000313" key="3">
    <source>
        <dbReference type="Proteomes" id="UP000076555"/>
    </source>
</evidence>
<dbReference type="Pfam" id="PF06055">
    <property type="entry name" value="ExoD"/>
    <property type="match status" value="1"/>
</dbReference>
<dbReference type="PANTHER" id="PTHR41795:SF1">
    <property type="entry name" value="EXOPOLYSACCHARIDE SYNTHESIS PROTEIN"/>
    <property type="match status" value="1"/>
</dbReference>
<evidence type="ECO:0000313" key="2">
    <source>
        <dbReference type="EMBL" id="KZL50471.1"/>
    </source>
</evidence>
<accession>A0A161XL30</accession>
<keyword evidence="1" id="KW-0812">Transmembrane</keyword>
<keyword evidence="1" id="KW-0472">Membrane</keyword>
<dbReference type="OrthoDB" id="484884at2"/>
<dbReference type="EMBL" id="LWAJ01000085">
    <property type="protein sequence ID" value="KZL50471.1"/>
    <property type="molecule type" value="Genomic_DNA"/>
</dbReference>
<dbReference type="RefSeq" id="WP_063872178.1">
    <property type="nucleotide sequence ID" value="NZ_CAWMRI010000085.1"/>
</dbReference>
<dbReference type="Proteomes" id="UP000076555">
    <property type="component" value="Unassembled WGS sequence"/>
</dbReference>
<dbReference type="InterPro" id="IPR010331">
    <property type="entry name" value="ExoD"/>
</dbReference>
<comment type="caution">
    <text evidence="2">The sequence shown here is derived from an EMBL/GenBank/DDBJ whole genome shotgun (WGS) entry which is preliminary data.</text>
</comment>
<reference evidence="2 3" key="1">
    <citation type="submission" date="2016-04" db="EMBL/GenBank/DDBJ databases">
        <title>Draft Genome Assembly of the Bloom-forming Cyanobacterium Nodularia spumigena Strain CENA596 in Shrimp Production Ponds.</title>
        <authorList>
            <person name="Popin R.V."/>
            <person name="Rigonato J."/>
            <person name="Abreu V.A."/>
            <person name="Andreote A.P."/>
            <person name="Silveira S.B."/>
            <person name="Odebrecht C."/>
            <person name="Fiore M.F."/>
        </authorList>
    </citation>
    <scope>NUCLEOTIDE SEQUENCE [LARGE SCALE GENOMIC DNA]</scope>
    <source>
        <strain evidence="2 3">CENA596</strain>
    </source>
</reference>
<keyword evidence="1" id="KW-1133">Transmembrane helix</keyword>
<evidence type="ECO:0008006" key="4">
    <source>
        <dbReference type="Google" id="ProtNLM"/>
    </source>
</evidence>
<gene>
    <name evidence="2" type="ORF">A2T98_07305</name>
</gene>
<feature type="transmembrane region" description="Helical" evidence="1">
    <location>
        <begin position="58"/>
        <end position="79"/>
    </location>
</feature>
<sequence length="207" mass="22268">MAKLSNELQRYFFDEERTAQVTLAEILLLAKERVFGFLLVILSLPSALPLPAPGYSMPFGGLIVVLAVQLIFGAKIPWLPQKMLNHPIKLETVQKFLKAGNPWLQKIEAIARPRLSYICTTVPGKVTIGSAIALMGISMIIPIPGTNTIPAIGVFVTSFGLLEDDGAISLGGLVICLIGAISSISILIAVFWGGSSLLDLVKTWLGR</sequence>
<dbReference type="PIRSF" id="PIRSF033239">
    <property type="entry name" value="ExoD"/>
    <property type="match status" value="1"/>
</dbReference>
<proteinExistence type="predicted"/>
<protein>
    <recommendedName>
        <fullName evidence="4">Exopolysaccharide biosynthesis protein</fullName>
    </recommendedName>
</protein>
<dbReference type="PANTHER" id="PTHR41795">
    <property type="entry name" value="EXOPOLYSACCHARIDE SYNTHESIS PROTEIN"/>
    <property type="match status" value="1"/>
</dbReference>
<organism evidence="2 3">
    <name type="scientific">Nodularia spumigena CENA596</name>
    <dbReference type="NCBI Taxonomy" id="1819295"/>
    <lineage>
        <taxon>Bacteria</taxon>
        <taxon>Bacillati</taxon>
        <taxon>Cyanobacteriota</taxon>
        <taxon>Cyanophyceae</taxon>
        <taxon>Nostocales</taxon>
        <taxon>Nodulariaceae</taxon>
        <taxon>Nodularia</taxon>
    </lineage>
</organism>